<dbReference type="PANTHER" id="PTHR10491">
    <property type="entry name" value="DTDP-4-DEHYDRORHAMNOSE REDUCTASE"/>
    <property type="match status" value="1"/>
</dbReference>
<sequence>MQSDVLGNGWISGQIQDYLREEGDDLVISEARIENRERVLRSAFLITSHILLSFSLVVSSELARVKPSHVINTAGKRGDPNVDWCESHMEETIRSNILGSVNLADCCCINGMHLTHLGSGCIYDYNEDHPWDGTGYTEEDEPNFTKSFYSYTKVLSEKILKHYSNVLILRIRNPIGADLHPKNMITKLASYKKLINVPNSGSIIPSLIPAMILLAKHNETGIYNFTNPEPFTHNEVMNLLRKHIWPGLQWENFTEDEQRNVLMAPRCNTTLDTSKLQGKLAEYGYRLPVSHEAMEEAFISIKHSDNSIH</sequence>
<proteinExistence type="predicted"/>
<dbReference type="OMA" id="TIRMENR"/>
<dbReference type="PANTHER" id="PTHR10491:SF4">
    <property type="entry name" value="METHIONINE ADENOSYLTRANSFERASE 2 SUBUNIT BETA"/>
    <property type="match status" value="1"/>
</dbReference>
<organism evidence="2 3">
    <name type="scientific">Aspergillus niger</name>
    <dbReference type="NCBI Taxonomy" id="5061"/>
    <lineage>
        <taxon>Eukaryota</taxon>
        <taxon>Fungi</taxon>
        <taxon>Dikarya</taxon>
        <taxon>Ascomycota</taxon>
        <taxon>Pezizomycotina</taxon>
        <taxon>Eurotiomycetes</taxon>
        <taxon>Eurotiomycetidae</taxon>
        <taxon>Eurotiales</taxon>
        <taxon>Aspergillaceae</taxon>
        <taxon>Aspergillus</taxon>
        <taxon>Aspergillus subgen. Circumdati</taxon>
    </lineage>
</organism>
<dbReference type="Proteomes" id="UP000068243">
    <property type="component" value="Unassembled WGS sequence"/>
</dbReference>
<gene>
    <name evidence="2" type="ORF">ABL_08430</name>
</gene>
<dbReference type="OrthoDB" id="16464at2759"/>
<dbReference type="InterPro" id="IPR005913">
    <property type="entry name" value="dTDP_dehydrorham_reduct"/>
</dbReference>
<evidence type="ECO:0000313" key="2">
    <source>
        <dbReference type="EMBL" id="GAQ45769.1"/>
    </source>
</evidence>
<dbReference type="Gene3D" id="3.40.50.720">
    <property type="entry name" value="NAD(P)-binding Rossmann-like Domain"/>
    <property type="match status" value="1"/>
</dbReference>
<evidence type="ECO:0000259" key="1">
    <source>
        <dbReference type="Pfam" id="PF01370"/>
    </source>
</evidence>
<dbReference type="InterPro" id="IPR036291">
    <property type="entry name" value="NAD(P)-bd_dom_sf"/>
</dbReference>
<evidence type="ECO:0000313" key="3">
    <source>
        <dbReference type="Proteomes" id="UP000068243"/>
    </source>
</evidence>
<accession>A0A100IR09</accession>
<dbReference type="AlphaFoldDB" id="A0A100IR09"/>
<dbReference type="SUPFAM" id="SSF51735">
    <property type="entry name" value="NAD(P)-binding Rossmann-fold domains"/>
    <property type="match status" value="1"/>
</dbReference>
<reference evidence="3" key="1">
    <citation type="journal article" date="2016" name="Genome Announc.">
        <title>Draft genome sequence of Aspergillus niger strain An76.</title>
        <authorList>
            <person name="Gong W."/>
            <person name="Cheng Z."/>
            <person name="Zhang H."/>
            <person name="Liu L."/>
            <person name="Gao P."/>
            <person name="Wang L."/>
        </authorList>
    </citation>
    <scope>NUCLEOTIDE SEQUENCE [LARGE SCALE GENOMIC DNA]</scope>
    <source>
        <strain evidence="3">An76</strain>
    </source>
</reference>
<feature type="domain" description="NAD-dependent epimerase/dehydratase" evidence="1">
    <location>
        <begin position="7"/>
        <end position="188"/>
    </location>
</feature>
<dbReference type="EMBL" id="BCMY01000018">
    <property type="protein sequence ID" value="GAQ45769.1"/>
    <property type="molecule type" value="Genomic_DNA"/>
</dbReference>
<dbReference type="InterPro" id="IPR001509">
    <property type="entry name" value="Epimerase_deHydtase"/>
</dbReference>
<dbReference type="GO" id="GO:0048269">
    <property type="term" value="C:methionine adenosyltransferase complex"/>
    <property type="evidence" value="ECO:0007669"/>
    <property type="project" value="TreeGrafter"/>
</dbReference>
<name>A0A100IR09_ASPNG</name>
<dbReference type="Pfam" id="PF01370">
    <property type="entry name" value="Epimerase"/>
    <property type="match status" value="1"/>
</dbReference>
<comment type="caution">
    <text evidence="2">The sequence shown here is derived from an EMBL/GenBank/DDBJ whole genome shotgun (WGS) entry which is preliminary data.</text>
</comment>
<dbReference type="GO" id="GO:0006556">
    <property type="term" value="P:S-adenosylmethionine biosynthetic process"/>
    <property type="evidence" value="ECO:0007669"/>
    <property type="project" value="TreeGrafter"/>
</dbReference>
<protein>
    <submittedName>
        <fullName evidence="2">NRS/ER</fullName>
    </submittedName>
</protein>
<dbReference type="GO" id="GO:0048270">
    <property type="term" value="F:methionine adenosyltransferase regulator activity"/>
    <property type="evidence" value="ECO:0007669"/>
    <property type="project" value="TreeGrafter"/>
</dbReference>